<protein>
    <recommendedName>
        <fullName evidence="6">Carboxypeptidase</fullName>
        <ecNumber evidence="6">3.4.16.-</ecNumber>
    </recommendedName>
</protein>
<evidence type="ECO:0000256" key="6">
    <source>
        <dbReference type="RuleBase" id="RU361156"/>
    </source>
</evidence>
<dbReference type="AlphaFoldDB" id="A0A194W130"/>
<dbReference type="EMBL" id="CM003102">
    <property type="protein sequence ID" value="KUI69818.1"/>
    <property type="molecule type" value="Genomic_DNA"/>
</dbReference>
<keyword evidence="5" id="KW-0325">Glycoprotein</keyword>
<dbReference type="GO" id="GO:0006508">
    <property type="term" value="P:proteolysis"/>
    <property type="evidence" value="ECO:0007669"/>
    <property type="project" value="UniProtKB-KW"/>
</dbReference>
<dbReference type="PANTHER" id="PTHR11802:SF453">
    <property type="entry name" value="S1, PUTATIVE-RELATED"/>
    <property type="match status" value="1"/>
</dbReference>
<dbReference type="GO" id="GO:0004185">
    <property type="term" value="F:serine-type carboxypeptidase activity"/>
    <property type="evidence" value="ECO:0007669"/>
    <property type="project" value="UniProtKB-UniRule"/>
</dbReference>
<keyword evidence="4 6" id="KW-0378">Hydrolase</keyword>
<accession>A0A194W130</accession>
<reference evidence="7" key="1">
    <citation type="submission" date="2014-12" db="EMBL/GenBank/DDBJ databases">
        <title>Genome Sequence of Valsa Canker Pathogens Uncovers a Specific Adaption of Colonization on Woody Bark.</title>
        <authorList>
            <person name="Yin Z."/>
            <person name="Liu H."/>
            <person name="Gao X."/>
            <person name="Li Z."/>
            <person name="Song N."/>
            <person name="Ke X."/>
            <person name="Dai Q."/>
            <person name="Wu Y."/>
            <person name="Sun Y."/>
            <person name="Xu J.-R."/>
            <person name="Kang Z.K."/>
            <person name="Wang L."/>
            <person name="Huang L."/>
        </authorList>
    </citation>
    <scope>NUCLEOTIDE SEQUENCE [LARGE SCALE GENOMIC DNA]</scope>
    <source>
        <strain evidence="7">03-8</strain>
    </source>
</reference>
<feature type="signal peptide" evidence="6">
    <location>
        <begin position="1"/>
        <end position="17"/>
    </location>
</feature>
<keyword evidence="8" id="KW-1185">Reference proteome</keyword>
<dbReference type="EC" id="3.4.16.-" evidence="6"/>
<dbReference type="PROSITE" id="PS00131">
    <property type="entry name" value="CARBOXYPEPT_SER_SER"/>
    <property type="match status" value="1"/>
</dbReference>
<dbReference type="InterPro" id="IPR018202">
    <property type="entry name" value="Ser_caboxypep_ser_AS"/>
</dbReference>
<feature type="chain" id="PRO_5008443831" description="Carboxypeptidase" evidence="6">
    <location>
        <begin position="18"/>
        <end position="528"/>
    </location>
</feature>
<evidence type="ECO:0000256" key="5">
    <source>
        <dbReference type="ARBA" id="ARBA00023180"/>
    </source>
</evidence>
<dbReference type="SMR" id="A0A194W130"/>
<evidence type="ECO:0000313" key="8">
    <source>
        <dbReference type="Proteomes" id="UP000078559"/>
    </source>
</evidence>
<proteinExistence type="inferred from homology"/>
<dbReference type="Pfam" id="PF00450">
    <property type="entry name" value="Peptidase_S10"/>
    <property type="match status" value="1"/>
</dbReference>
<evidence type="ECO:0000256" key="2">
    <source>
        <dbReference type="ARBA" id="ARBA00022645"/>
    </source>
</evidence>
<evidence type="ECO:0000313" key="7">
    <source>
        <dbReference type="EMBL" id="KUI69818.1"/>
    </source>
</evidence>
<evidence type="ECO:0000256" key="4">
    <source>
        <dbReference type="ARBA" id="ARBA00022801"/>
    </source>
</evidence>
<dbReference type="PRINTS" id="PR00724">
    <property type="entry name" value="CRBOXYPTASEC"/>
</dbReference>
<dbReference type="InterPro" id="IPR001563">
    <property type="entry name" value="Peptidase_S10"/>
</dbReference>
<dbReference type="Proteomes" id="UP000078559">
    <property type="component" value="Chromosome 5"/>
</dbReference>
<dbReference type="GO" id="GO:0000324">
    <property type="term" value="C:fungal-type vacuole"/>
    <property type="evidence" value="ECO:0007669"/>
    <property type="project" value="TreeGrafter"/>
</dbReference>
<dbReference type="PANTHER" id="PTHR11802">
    <property type="entry name" value="SERINE PROTEASE FAMILY S10 SERINE CARBOXYPEPTIDASE"/>
    <property type="match status" value="1"/>
</dbReference>
<keyword evidence="3 6" id="KW-0645">Protease</keyword>
<dbReference type="OrthoDB" id="443318at2759"/>
<evidence type="ECO:0000256" key="1">
    <source>
        <dbReference type="ARBA" id="ARBA00009431"/>
    </source>
</evidence>
<keyword evidence="2 6" id="KW-0121">Carboxypeptidase</keyword>
<dbReference type="SUPFAM" id="SSF53474">
    <property type="entry name" value="alpha/beta-Hydrolases"/>
    <property type="match status" value="1"/>
</dbReference>
<comment type="similarity">
    <text evidence="1 6">Belongs to the peptidase S10 family.</text>
</comment>
<sequence>MSLRTLAVLGLASLAVAMPKDSPNAAHKRYIEERNGISYNVFKRAGEKSSLSYVTDSGICETTENVTQYSGYLDVGTDMNMWFWFFAARSEPTTAPLVLWLNGGPACSSMIGLFQEHGPCHFVDGSTEPSLNEYSWNSYANMLYVDQPIGTGFSYGTDDATSTVTAAEYVWTFLQNFYAAFPTYESRDFGLWTESYGGHYGPEFSAYFESQNAAIDAGTVTGEKINLVAVGINNGWIDPVLQYQAYPIFAYNNTYNQLINERQYEKYMDAYTEDCVPALASCTGLTGNNKACLSGGSTCASAVESPIEDDNDFNVYDVLEPRSAQSTDPPETYVDYLQNKTIMTAIGAQTTYQECPTGPYEKMVATGDGRWSCDLIYFYEAMMTNYGLLLHMYTESRSFLEPLSEVVQSGVNVLIWAGDLDWICNWYGSQLVVNSINYTDSATFQSKELAEYTVDGTSYGQFKTVGNLNFLRVYEAGHEVPYYRKSKPIFGPIFIPCPFVQTLTNPAEPVAALQAFTQIMKGQALTST</sequence>
<name>A0A194W130_CYTMA</name>
<organism evidence="7 8">
    <name type="scientific">Cytospora mali</name>
    <name type="common">Apple Valsa canker fungus</name>
    <name type="synonym">Valsa mali</name>
    <dbReference type="NCBI Taxonomy" id="578113"/>
    <lineage>
        <taxon>Eukaryota</taxon>
        <taxon>Fungi</taxon>
        <taxon>Dikarya</taxon>
        <taxon>Ascomycota</taxon>
        <taxon>Pezizomycotina</taxon>
        <taxon>Sordariomycetes</taxon>
        <taxon>Sordariomycetidae</taxon>
        <taxon>Diaporthales</taxon>
        <taxon>Cytosporaceae</taxon>
        <taxon>Cytospora</taxon>
    </lineage>
</organism>
<dbReference type="InterPro" id="IPR029058">
    <property type="entry name" value="AB_hydrolase_fold"/>
</dbReference>
<dbReference type="Gene3D" id="3.40.50.1820">
    <property type="entry name" value="alpha/beta hydrolase"/>
    <property type="match status" value="1"/>
</dbReference>
<keyword evidence="6" id="KW-0732">Signal</keyword>
<gene>
    <name evidence="7" type="ORF">VM1G_05446</name>
</gene>
<evidence type="ECO:0000256" key="3">
    <source>
        <dbReference type="ARBA" id="ARBA00022670"/>
    </source>
</evidence>
<dbReference type="Gene3D" id="1.10.287.410">
    <property type="match status" value="1"/>
</dbReference>